<protein>
    <recommendedName>
        <fullName evidence="7">Golgi phosphoprotein 3 (GPP34)</fullName>
    </recommendedName>
</protein>
<keyword evidence="3" id="KW-0446">Lipid-binding</keyword>
<evidence type="ECO:0000256" key="4">
    <source>
        <dbReference type="ARBA" id="ARBA00023136"/>
    </source>
</evidence>
<dbReference type="RefSeq" id="WP_308441061.1">
    <property type="nucleotide sequence ID" value="NZ_BAAATT010000030.1"/>
</dbReference>
<proteinExistence type="predicted"/>
<dbReference type="EMBL" id="BONJ01000030">
    <property type="protein sequence ID" value="GIG17281.1"/>
    <property type="molecule type" value="Genomic_DNA"/>
</dbReference>
<evidence type="ECO:0000256" key="1">
    <source>
        <dbReference type="ARBA" id="ARBA00004255"/>
    </source>
</evidence>
<evidence type="ECO:0000313" key="6">
    <source>
        <dbReference type="Proteomes" id="UP000660339"/>
    </source>
</evidence>
<sequence>MFVPIADEFYLMTHDDVSGDSRLHAKAVGFGLAAALLAELCMLDLVRPAAEGVAVRNAPPPPDALAARVHGQLLAEPQLHPVRDWLTFLGLSAESDIAVRMTAAGALQLVETRRLLSVQRRYMPVSVNDAAWPTARLIGRLRRQEEMSVEDRILAALAFATGLSTTFAWDDVRGRSLSSIIATLDEPVRVLIAETELAVSKAVAKLT</sequence>
<organism evidence="5 6">
    <name type="scientific">Catellatospora methionotrophica</name>
    <dbReference type="NCBI Taxonomy" id="121620"/>
    <lineage>
        <taxon>Bacteria</taxon>
        <taxon>Bacillati</taxon>
        <taxon>Actinomycetota</taxon>
        <taxon>Actinomycetes</taxon>
        <taxon>Micromonosporales</taxon>
        <taxon>Micromonosporaceae</taxon>
        <taxon>Catellatospora</taxon>
    </lineage>
</organism>
<evidence type="ECO:0000256" key="2">
    <source>
        <dbReference type="ARBA" id="ARBA00023034"/>
    </source>
</evidence>
<evidence type="ECO:0000256" key="3">
    <source>
        <dbReference type="ARBA" id="ARBA00023121"/>
    </source>
</evidence>
<dbReference type="Gene3D" id="1.10.3630.10">
    <property type="entry name" value="yeast vps74-n-term truncation variant domain like"/>
    <property type="match status" value="1"/>
</dbReference>
<accession>A0A8J3PGY8</accession>
<dbReference type="Proteomes" id="UP000660339">
    <property type="component" value="Unassembled WGS sequence"/>
</dbReference>
<gene>
    <name evidence="5" type="ORF">Cme02nite_56130</name>
</gene>
<keyword evidence="2" id="KW-0333">Golgi apparatus</keyword>
<dbReference type="GO" id="GO:0012505">
    <property type="term" value="C:endomembrane system"/>
    <property type="evidence" value="ECO:0007669"/>
    <property type="project" value="UniProtKB-ARBA"/>
</dbReference>
<dbReference type="GO" id="GO:0005737">
    <property type="term" value="C:cytoplasm"/>
    <property type="evidence" value="ECO:0007669"/>
    <property type="project" value="UniProtKB-ARBA"/>
</dbReference>
<evidence type="ECO:0000313" key="5">
    <source>
        <dbReference type="EMBL" id="GIG17281.1"/>
    </source>
</evidence>
<dbReference type="InterPro" id="IPR038261">
    <property type="entry name" value="GPP34-like_sf"/>
</dbReference>
<dbReference type="AlphaFoldDB" id="A0A8J3PGY8"/>
<name>A0A8J3PGY8_9ACTN</name>
<dbReference type="InterPro" id="IPR008628">
    <property type="entry name" value="GPP34-like"/>
</dbReference>
<comment type="subcellular location">
    <subcellularLocation>
        <location evidence="1">Golgi apparatus membrane</location>
        <topology evidence="1">Peripheral membrane protein</topology>
        <orientation evidence="1">Cytoplasmic side</orientation>
    </subcellularLocation>
</comment>
<evidence type="ECO:0008006" key="7">
    <source>
        <dbReference type="Google" id="ProtNLM"/>
    </source>
</evidence>
<keyword evidence="4" id="KW-0472">Membrane</keyword>
<keyword evidence="6" id="KW-1185">Reference proteome</keyword>
<dbReference type="GO" id="GO:0070273">
    <property type="term" value="F:phosphatidylinositol-4-phosphate binding"/>
    <property type="evidence" value="ECO:0007669"/>
    <property type="project" value="InterPro"/>
</dbReference>
<dbReference type="Pfam" id="PF05719">
    <property type="entry name" value="GPP34"/>
    <property type="match status" value="1"/>
</dbReference>
<comment type="caution">
    <text evidence="5">The sequence shown here is derived from an EMBL/GenBank/DDBJ whole genome shotgun (WGS) entry which is preliminary data.</text>
</comment>
<reference evidence="5" key="1">
    <citation type="submission" date="2021-01" db="EMBL/GenBank/DDBJ databases">
        <title>Whole genome shotgun sequence of Catellatospora methionotrophica NBRC 14553.</title>
        <authorList>
            <person name="Komaki H."/>
            <person name="Tamura T."/>
        </authorList>
    </citation>
    <scope>NUCLEOTIDE SEQUENCE</scope>
    <source>
        <strain evidence="5">NBRC 14553</strain>
    </source>
</reference>